<dbReference type="EMBL" id="JAVFWL010000006">
    <property type="protein sequence ID" value="KAK6764819.1"/>
    <property type="molecule type" value="Genomic_DNA"/>
</dbReference>
<keyword evidence="2" id="KW-1185">Reference proteome</keyword>
<comment type="caution">
    <text evidence="1">The sequence shown here is derived from an EMBL/GenBank/DDBJ whole genome shotgun (WGS) entry which is preliminary data.</text>
</comment>
<name>A0ABR1EQ91_NECAM</name>
<protein>
    <submittedName>
        <fullName evidence="1">Uncharacterized protein</fullName>
    </submittedName>
</protein>
<sequence length="72" mass="8510">MPWETAIKKEALVEVVESGPYQTCAEMAERLECDELPVRKRSQLGYRRRHKKDQEVPHLLTPANKMARFNIW</sequence>
<evidence type="ECO:0000313" key="1">
    <source>
        <dbReference type="EMBL" id="KAK6764819.1"/>
    </source>
</evidence>
<gene>
    <name evidence="1" type="primary">Necator_chrX.g25116</name>
    <name evidence="1" type="ORF">RB195_024950</name>
</gene>
<reference evidence="1 2" key="1">
    <citation type="submission" date="2023-08" db="EMBL/GenBank/DDBJ databases">
        <title>A Necator americanus chromosomal reference genome.</title>
        <authorList>
            <person name="Ilik V."/>
            <person name="Petrzelkova K.J."/>
            <person name="Pardy F."/>
            <person name="Fuh T."/>
            <person name="Niatou-Singa F.S."/>
            <person name="Gouil Q."/>
            <person name="Baker L."/>
            <person name="Ritchie M.E."/>
            <person name="Jex A.R."/>
            <person name="Gazzola D."/>
            <person name="Li H."/>
            <person name="Toshio Fujiwara R."/>
            <person name="Zhan B."/>
            <person name="Aroian R.V."/>
            <person name="Pafco B."/>
            <person name="Schwarz E.M."/>
        </authorList>
    </citation>
    <scope>NUCLEOTIDE SEQUENCE [LARGE SCALE GENOMIC DNA]</scope>
    <source>
        <strain evidence="1 2">Aroian</strain>
        <tissue evidence="1">Whole animal</tissue>
    </source>
</reference>
<evidence type="ECO:0000313" key="2">
    <source>
        <dbReference type="Proteomes" id="UP001303046"/>
    </source>
</evidence>
<proteinExistence type="predicted"/>
<organism evidence="1 2">
    <name type="scientific">Necator americanus</name>
    <name type="common">Human hookworm</name>
    <dbReference type="NCBI Taxonomy" id="51031"/>
    <lineage>
        <taxon>Eukaryota</taxon>
        <taxon>Metazoa</taxon>
        <taxon>Ecdysozoa</taxon>
        <taxon>Nematoda</taxon>
        <taxon>Chromadorea</taxon>
        <taxon>Rhabditida</taxon>
        <taxon>Rhabditina</taxon>
        <taxon>Rhabditomorpha</taxon>
        <taxon>Strongyloidea</taxon>
        <taxon>Ancylostomatidae</taxon>
        <taxon>Bunostominae</taxon>
        <taxon>Necator</taxon>
    </lineage>
</organism>
<dbReference type="Proteomes" id="UP001303046">
    <property type="component" value="Unassembled WGS sequence"/>
</dbReference>
<accession>A0ABR1EQ91</accession>